<proteinExistence type="predicted"/>
<gene>
    <name evidence="7" type="ORF">B5M42_15210</name>
</gene>
<evidence type="ECO:0000313" key="7">
    <source>
        <dbReference type="EMBL" id="TFE86191.1"/>
    </source>
</evidence>
<evidence type="ECO:0000259" key="5">
    <source>
        <dbReference type="PROSITE" id="PS01124"/>
    </source>
</evidence>
<feature type="domain" description="HTH araC/xylS-type" evidence="5">
    <location>
        <begin position="269"/>
        <end position="367"/>
    </location>
</feature>
<dbReference type="Pfam" id="PF00072">
    <property type="entry name" value="Response_reg"/>
    <property type="match status" value="1"/>
</dbReference>
<keyword evidence="2" id="KW-0238">DNA-binding</keyword>
<dbReference type="Gene3D" id="3.40.50.2300">
    <property type="match status" value="1"/>
</dbReference>
<evidence type="ECO:0000256" key="4">
    <source>
        <dbReference type="PROSITE-ProRule" id="PRU00169"/>
    </source>
</evidence>
<dbReference type="GO" id="GO:0000160">
    <property type="term" value="P:phosphorelay signal transduction system"/>
    <property type="evidence" value="ECO:0007669"/>
    <property type="project" value="InterPro"/>
</dbReference>
<name>A0A4Y8PYB6_9BACL</name>
<dbReference type="InterPro" id="IPR011006">
    <property type="entry name" value="CheY-like_superfamily"/>
</dbReference>
<dbReference type="InterPro" id="IPR009057">
    <property type="entry name" value="Homeodomain-like_sf"/>
</dbReference>
<dbReference type="EMBL" id="MYFO01000020">
    <property type="protein sequence ID" value="TFE86191.1"/>
    <property type="molecule type" value="Genomic_DNA"/>
</dbReference>
<dbReference type="Pfam" id="PF12833">
    <property type="entry name" value="HTH_18"/>
    <property type="match status" value="1"/>
</dbReference>
<evidence type="ECO:0000256" key="3">
    <source>
        <dbReference type="ARBA" id="ARBA00023163"/>
    </source>
</evidence>
<dbReference type="Proteomes" id="UP000298246">
    <property type="component" value="Unassembled WGS sequence"/>
</dbReference>
<accession>A0A4Y8PYB6</accession>
<dbReference type="InterPro" id="IPR001789">
    <property type="entry name" value="Sig_transdc_resp-reg_receiver"/>
</dbReference>
<dbReference type="RefSeq" id="WP_134754307.1">
    <property type="nucleotide sequence ID" value="NZ_MYFO02000005.1"/>
</dbReference>
<comment type="caution">
    <text evidence="7">The sequence shown here is derived from an EMBL/GenBank/DDBJ whole genome shotgun (WGS) entry which is preliminary data.</text>
</comment>
<dbReference type="AlphaFoldDB" id="A0A4Y8PYB6"/>
<organism evidence="7 8">
    <name type="scientific">Paenibacillus athensensis</name>
    <dbReference type="NCBI Taxonomy" id="1967502"/>
    <lineage>
        <taxon>Bacteria</taxon>
        <taxon>Bacillati</taxon>
        <taxon>Bacillota</taxon>
        <taxon>Bacilli</taxon>
        <taxon>Bacillales</taxon>
        <taxon>Paenibacillaceae</taxon>
        <taxon>Paenibacillus</taxon>
    </lineage>
</organism>
<dbReference type="PROSITE" id="PS50110">
    <property type="entry name" value="RESPONSE_REGULATORY"/>
    <property type="match status" value="1"/>
</dbReference>
<dbReference type="SMART" id="SM00342">
    <property type="entry name" value="HTH_ARAC"/>
    <property type="match status" value="1"/>
</dbReference>
<dbReference type="CDD" id="cd17536">
    <property type="entry name" value="REC_YesN-like"/>
    <property type="match status" value="1"/>
</dbReference>
<dbReference type="InterPro" id="IPR018060">
    <property type="entry name" value="HTH_AraC"/>
</dbReference>
<dbReference type="PROSITE" id="PS01124">
    <property type="entry name" value="HTH_ARAC_FAMILY_2"/>
    <property type="match status" value="1"/>
</dbReference>
<sequence length="368" mass="40939">MYSILIIDDEPWSRQVVKSLGAWTELGLTIAGEAEDGREGLELIAALAPQIVLTDMRMPGLDGIELLRELNERYPELKIIVMSGYDDFLYLKQAIRSRAVEYLLKPISPEELNAALALCVRELDARQAAADAAAGASPTGVVHLFADRDVLDAYVAFRQQLYEQALALNAEAAASVLRQLGALLQRHYGERPEDGHVPDRLAHDCIALLETWLAAEQADPGLLAAVRGRAAAGPWATIAEAVVGLERLFAETIAAVEAARRTKQRLDLTEVMAYIERHYADPISLESIALHFFISKEHLSRAFKAEFAQTVSDCITRKRMDKARELVADRQIPFKHIAQLVGYADPTYFYKVFKSYFGMTPGELRSRE</sequence>
<evidence type="ECO:0000256" key="2">
    <source>
        <dbReference type="ARBA" id="ARBA00023125"/>
    </source>
</evidence>
<dbReference type="GO" id="GO:0003700">
    <property type="term" value="F:DNA-binding transcription factor activity"/>
    <property type="evidence" value="ECO:0007669"/>
    <property type="project" value="InterPro"/>
</dbReference>
<dbReference type="PRINTS" id="PR00032">
    <property type="entry name" value="HTHARAC"/>
</dbReference>
<dbReference type="SMART" id="SM00448">
    <property type="entry name" value="REC"/>
    <property type="match status" value="1"/>
</dbReference>
<evidence type="ECO:0000256" key="1">
    <source>
        <dbReference type="ARBA" id="ARBA00023015"/>
    </source>
</evidence>
<protein>
    <recommendedName>
        <fullName evidence="9">Chemotaxis protein CheY</fullName>
    </recommendedName>
</protein>
<reference evidence="7 8" key="1">
    <citation type="submission" date="2017-03" db="EMBL/GenBank/DDBJ databases">
        <title>Isolation of Levoglucosan Utilizing Bacteria.</title>
        <authorList>
            <person name="Arya A.S."/>
        </authorList>
    </citation>
    <scope>NUCLEOTIDE SEQUENCE [LARGE SCALE GENOMIC DNA]</scope>
    <source>
        <strain evidence="7 8">MEC069</strain>
    </source>
</reference>
<feature type="modified residue" description="4-aspartylphosphate" evidence="4">
    <location>
        <position position="55"/>
    </location>
</feature>
<dbReference type="PANTHER" id="PTHR43280:SF10">
    <property type="entry name" value="REGULATORY PROTEIN POCR"/>
    <property type="match status" value="1"/>
</dbReference>
<dbReference type="SUPFAM" id="SSF52172">
    <property type="entry name" value="CheY-like"/>
    <property type="match status" value="1"/>
</dbReference>
<keyword evidence="8" id="KW-1185">Reference proteome</keyword>
<evidence type="ECO:0000259" key="6">
    <source>
        <dbReference type="PROSITE" id="PS50110"/>
    </source>
</evidence>
<dbReference type="SUPFAM" id="SSF46689">
    <property type="entry name" value="Homeodomain-like"/>
    <property type="match status" value="2"/>
</dbReference>
<keyword evidence="3" id="KW-0804">Transcription</keyword>
<evidence type="ECO:0000313" key="8">
    <source>
        <dbReference type="Proteomes" id="UP000298246"/>
    </source>
</evidence>
<dbReference type="GO" id="GO:0043565">
    <property type="term" value="F:sequence-specific DNA binding"/>
    <property type="evidence" value="ECO:0007669"/>
    <property type="project" value="InterPro"/>
</dbReference>
<evidence type="ECO:0008006" key="9">
    <source>
        <dbReference type="Google" id="ProtNLM"/>
    </source>
</evidence>
<keyword evidence="4" id="KW-0597">Phosphoprotein</keyword>
<dbReference type="Gene3D" id="1.10.10.60">
    <property type="entry name" value="Homeodomain-like"/>
    <property type="match status" value="2"/>
</dbReference>
<keyword evidence="1" id="KW-0805">Transcription regulation</keyword>
<dbReference type="OrthoDB" id="342399at2"/>
<dbReference type="PANTHER" id="PTHR43280">
    <property type="entry name" value="ARAC-FAMILY TRANSCRIPTIONAL REGULATOR"/>
    <property type="match status" value="1"/>
</dbReference>
<dbReference type="InterPro" id="IPR020449">
    <property type="entry name" value="Tscrpt_reg_AraC-type_HTH"/>
</dbReference>
<feature type="domain" description="Response regulatory" evidence="6">
    <location>
        <begin position="3"/>
        <end position="120"/>
    </location>
</feature>